<evidence type="ECO:0000256" key="2">
    <source>
        <dbReference type="ARBA" id="ARBA00022723"/>
    </source>
</evidence>
<feature type="short sequence motif" description="'HIGH' region" evidence="7">
    <location>
        <begin position="15"/>
        <end position="25"/>
    </location>
</feature>
<dbReference type="Proteomes" id="UP000243073">
    <property type="component" value="Unassembled WGS sequence"/>
</dbReference>
<feature type="binding site" evidence="7">
    <location>
        <position position="233"/>
    </location>
    <ligand>
        <name>ATP</name>
        <dbReference type="ChEBI" id="CHEBI:30616"/>
    </ligand>
</feature>
<protein>
    <recommendedName>
        <fullName evidence="7">Glutamyl-Q tRNA(Asp) synthetase</fullName>
        <shortName evidence="7">Glu-Q-RSs</shortName>
        <ecNumber evidence="7">6.1.1.-</ecNumber>
    </recommendedName>
</protein>
<evidence type="ECO:0000256" key="6">
    <source>
        <dbReference type="ARBA" id="ARBA00023146"/>
    </source>
</evidence>
<organism evidence="10 11">
    <name type="scientific">Oceanisphaera psychrotolerans</name>
    <dbReference type="NCBI Taxonomy" id="1414654"/>
    <lineage>
        <taxon>Bacteria</taxon>
        <taxon>Pseudomonadati</taxon>
        <taxon>Pseudomonadota</taxon>
        <taxon>Gammaproteobacteria</taxon>
        <taxon>Aeromonadales</taxon>
        <taxon>Aeromonadaceae</taxon>
        <taxon>Oceanisphaera</taxon>
    </lineage>
</organism>
<dbReference type="FunFam" id="3.40.50.620:FF:000093">
    <property type="entry name" value="Glutamyl-Q tRNA(Asp) synthetase"/>
    <property type="match status" value="1"/>
</dbReference>
<keyword evidence="4 7" id="KW-0862">Zinc</keyword>
<comment type="cofactor">
    <cofactor evidence="7">
        <name>Zn(2+)</name>
        <dbReference type="ChEBI" id="CHEBI:29105"/>
    </cofactor>
    <text evidence="7">Binds 1 zinc ion per subunit.</text>
</comment>
<evidence type="ECO:0000256" key="5">
    <source>
        <dbReference type="ARBA" id="ARBA00022840"/>
    </source>
</evidence>
<feature type="binding site" evidence="7">
    <location>
        <position position="193"/>
    </location>
    <ligand>
        <name>L-glutamate</name>
        <dbReference type="ChEBI" id="CHEBI:29985"/>
    </ligand>
</feature>
<evidence type="ECO:0000256" key="8">
    <source>
        <dbReference type="RuleBase" id="RU363037"/>
    </source>
</evidence>
<comment type="function">
    <text evidence="7">Catalyzes the tRNA-independent activation of glutamate in presence of ATP and the subsequent transfer of glutamate onto a tRNA(Asp). Glutamate is transferred on the 2-amino-5-(4,5-dihydroxy-2-cyclopenten-1-yl) moiety of the queuosine in the wobble position of the QUC anticodon.</text>
</comment>
<evidence type="ECO:0000259" key="9">
    <source>
        <dbReference type="Pfam" id="PF00749"/>
    </source>
</evidence>
<keyword evidence="11" id="KW-1185">Reference proteome</keyword>
<name>A0A1J4QD99_9GAMM</name>
<dbReference type="RefSeq" id="WP_071472628.1">
    <property type="nucleotide sequence ID" value="NZ_MDKE01000020.1"/>
</dbReference>
<feature type="binding site" evidence="7">
    <location>
        <begin position="12"/>
        <end position="16"/>
    </location>
    <ligand>
        <name>L-glutamate</name>
        <dbReference type="ChEBI" id="CHEBI:29985"/>
    </ligand>
</feature>
<feature type="binding site" evidence="7">
    <location>
        <position position="175"/>
    </location>
    <ligand>
        <name>L-glutamate</name>
        <dbReference type="ChEBI" id="CHEBI:29985"/>
    </ligand>
</feature>
<feature type="binding site" evidence="7">
    <location>
        <position position="48"/>
    </location>
    <ligand>
        <name>L-glutamate</name>
        <dbReference type="ChEBI" id="CHEBI:29985"/>
    </ligand>
</feature>
<feature type="binding site" evidence="7">
    <location>
        <position position="122"/>
    </location>
    <ligand>
        <name>Zn(2+)</name>
        <dbReference type="ChEBI" id="CHEBI:29105"/>
    </ligand>
</feature>
<dbReference type="Pfam" id="PF00749">
    <property type="entry name" value="tRNA-synt_1c"/>
    <property type="match status" value="1"/>
</dbReference>
<dbReference type="GO" id="GO:0005524">
    <property type="term" value="F:ATP binding"/>
    <property type="evidence" value="ECO:0007669"/>
    <property type="project" value="UniProtKB-KW"/>
</dbReference>
<feature type="binding site" evidence="7">
    <location>
        <position position="106"/>
    </location>
    <ligand>
        <name>Zn(2+)</name>
        <dbReference type="ChEBI" id="CHEBI:29105"/>
    </ligand>
</feature>
<dbReference type="OrthoDB" id="9807503at2"/>
<dbReference type="EMBL" id="MDKE01000020">
    <property type="protein sequence ID" value="OIN09620.1"/>
    <property type="molecule type" value="Genomic_DNA"/>
</dbReference>
<keyword evidence="1 7" id="KW-0436">Ligase</keyword>
<dbReference type="HAMAP" id="MF_01428">
    <property type="entry name" value="Glu_Q_tRNA_synth"/>
    <property type="match status" value="1"/>
</dbReference>
<reference evidence="10 11" key="1">
    <citation type="submission" date="2016-07" db="EMBL/GenBank/DDBJ databases">
        <title>Draft Genome Sequence of Oceanisphaera psychrotolerans, isolated from coastal sediment samples.</title>
        <authorList>
            <person name="Zhuo S."/>
            <person name="Ruan Z."/>
        </authorList>
    </citation>
    <scope>NUCLEOTIDE SEQUENCE [LARGE SCALE GENOMIC DNA]</scope>
    <source>
        <strain evidence="10 11">LAM-WHM-ZC</strain>
    </source>
</reference>
<dbReference type="NCBIfam" id="NF004314">
    <property type="entry name" value="PRK05710.1-3"/>
    <property type="match status" value="1"/>
</dbReference>
<dbReference type="PANTHER" id="PTHR43311:SF1">
    <property type="entry name" value="GLUTAMYL-Q TRNA(ASP) SYNTHETASE"/>
    <property type="match status" value="1"/>
</dbReference>
<sequence>MKKTAPDRYTGRFAPSPSGPLHFGSLIAALGSYLQARSNQGQWLLRIEDLDPPREVPGAADDILRTLDAFGLYWDGTPVYQSQRHDYYRAILDDWEKRGLTYHCHCTRKMISASGGFYNGHCRERALPARNAAVRLQMNQPVYGFHDRLQGTVSVPPALAEEDFIVRRRDGLYAYNLAVTVDDAEAGITEVVRGADLLEPTVRQIALYRLLGSPEPHWLHLPLAVYSGHKLSKQNHAPALDARQPGPALWQALHFLGQHPPPALFGAEPAELLSWACQCWRLEQVPPGPHIELNCADSSHFQRPALL</sequence>
<dbReference type="GO" id="GO:0006424">
    <property type="term" value="P:glutamyl-tRNA aminoacylation"/>
    <property type="evidence" value="ECO:0007669"/>
    <property type="project" value="InterPro"/>
</dbReference>
<feature type="short sequence motif" description="'KMSKS' region" evidence="7">
    <location>
        <begin position="230"/>
        <end position="234"/>
    </location>
</feature>
<dbReference type="InterPro" id="IPR000924">
    <property type="entry name" value="Glu/Gln-tRNA-synth"/>
</dbReference>
<dbReference type="EC" id="6.1.1.-" evidence="7"/>
<keyword evidence="6 7" id="KW-0030">Aminoacyl-tRNA synthetase</keyword>
<dbReference type="GO" id="GO:0004818">
    <property type="term" value="F:glutamate-tRNA ligase activity"/>
    <property type="evidence" value="ECO:0007669"/>
    <property type="project" value="TreeGrafter"/>
</dbReference>
<dbReference type="AlphaFoldDB" id="A0A1J4QD99"/>
<comment type="caution">
    <text evidence="10">The sequence shown here is derived from an EMBL/GenBank/DDBJ whole genome shotgun (WGS) entry which is preliminary data.</text>
</comment>
<dbReference type="SUPFAM" id="SSF52374">
    <property type="entry name" value="Nucleotidylyl transferase"/>
    <property type="match status" value="1"/>
</dbReference>
<evidence type="ECO:0000313" key="11">
    <source>
        <dbReference type="Proteomes" id="UP000243073"/>
    </source>
</evidence>
<evidence type="ECO:0000256" key="7">
    <source>
        <dbReference type="HAMAP-Rule" id="MF_01428"/>
    </source>
</evidence>
<dbReference type="Gene3D" id="3.90.800.10">
    <property type="entry name" value="Glutamyl-tRNA Synthetase, Domain 3"/>
    <property type="match status" value="1"/>
</dbReference>
<feature type="domain" description="Glutamyl/glutaminyl-tRNA synthetase class Ib catalytic" evidence="9">
    <location>
        <begin position="12"/>
        <end position="236"/>
    </location>
</feature>
<dbReference type="InterPro" id="IPR014729">
    <property type="entry name" value="Rossmann-like_a/b/a_fold"/>
</dbReference>
<proteinExistence type="inferred from homology"/>
<evidence type="ECO:0000313" key="10">
    <source>
        <dbReference type="EMBL" id="OIN09620.1"/>
    </source>
</evidence>
<dbReference type="GO" id="GO:0006400">
    <property type="term" value="P:tRNA modification"/>
    <property type="evidence" value="ECO:0007669"/>
    <property type="project" value="InterPro"/>
</dbReference>
<dbReference type="InterPro" id="IPR049940">
    <property type="entry name" value="GluQ/Sye"/>
</dbReference>
<dbReference type="STRING" id="1414654.BFR47_14195"/>
<feature type="binding site" evidence="7">
    <location>
        <position position="118"/>
    </location>
    <ligand>
        <name>Zn(2+)</name>
        <dbReference type="ChEBI" id="CHEBI:29105"/>
    </ligand>
</feature>
<dbReference type="NCBIfam" id="TIGR03838">
    <property type="entry name" value="queuosine_YadB"/>
    <property type="match status" value="1"/>
</dbReference>
<dbReference type="GO" id="GO:0005829">
    <property type="term" value="C:cytosol"/>
    <property type="evidence" value="ECO:0007669"/>
    <property type="project" value="TreeGrafter"/>
</dbReference>
<evidence type="ECO:0000256" key="3">
    <source>
        <dbReference type="ARBA" id="ARBA00022741"/>
    </source>
</evidence>
<dbReference type="Gene3D" id="3.40.50.620">
    <property type="entry name" value="HUPs"/>
    <property type="match status" value="1"/>
</dbReference>
<comment type="similarity">
    <text evidence="7">Belongs to the class-I aminoacyl-tRNA synthetase family. GluQ subfamily.</text>
</comment>
<dbReference type="PRINTS" id="PR00987">
    <property type="entry name" value="TRNASYNTHGLU"/>
</dbReference>
<gene>
    <name evidence="7" type="primary">gluQ</name>
    <name evidence="10" type="ORF">BFR47_14195</name>
</gene>
<keyword evidence="2 7" id="KW-0479">Metal-binding</keyword>
<evidence type="ECO:0000256" key="4">
    <source>
        <dbReference type="ARBA" id="ARBA00022833"/>
    </source>
</evidence>
<keyword evidence="5 7" id="KW-0067">ATP-binding</keyword>
<dbReference type="InterPro" id="IPR020058">
    <property type="entry name" value="Glu/Gln-tRNA-synth_Ib_cat-dom"/>
</dbReference>
<dbReference type="PANTHER" id="PTHR43311">
    <property type="entry name" value="GLUTAMATE--TRNA LIGASE"/>
    <property type="match status" value="1"/>
</dbReference>
<dbReference type="InterPro" id="IPR022380">
    <property type="entry name" value="Glu-Q_tRNA(Asp)_Synthase"/>
</dbReference>
<feature type="binding site" evidence="7">
    <location>
        <position position="104"/>
    </location>
    <ligand>
        <name>Zn(2+)</name>
        <dbReference type="ChEBI" id="CHEBI:29105"/>
    </ligand>
</feature>
<keyword evidence="3 7" id="KW-0547">Nucleotide-binding</keyword>
<dbReference type="GO" id="GO:0008270">
    <property type="term" value="F:zinc ion binding"/>
    <property type="evidence" value="ECO:0007669"/>
    <property type="project" value="UniProtKB-UniRule"/>
</dbReference>
<evidence type="ECO:0000256" key="1">
    <source>
        <dbReference type="ARBA" id="ARBA00022598"/>
    </source>
</evidence>
<accession>A0A1J4QD99</accession>
<keyword evidence="8" id="KW-0648">Protein biosynthesis</keyword>